<protein>
    <submittedName>
        <fullName evidence="1">Uncharacterized protein</fullName>
    </submittedName>
</protein>
<accession>A0A2T4DKU3</accession>
<organism evidence="1 2">
    <name type="scientific">Marivirga lumbricoides</name>
    <dbReference type="NCBI Taxonomy" id="1046115"/>
    <lineage>
        <taxon>Bacteria</taxon>
        <taxon>Pseudomonadati</taxon>
        <taxon>Bacteroidota</taxon>
        <taxon>Cytophagia</taxon>
        <taxon>Cytophagales</taxon>
        <taxon>Marivirgaceae</taxon>
        <taxon>Marivirga</taxon>
    </lineage>
</organism>
<name>A0A2T4DKU3_9BACT</name>
<proteinExistence type="predicted"/>
<reference evidence="1 2" key="1">
    <citation type="submission" date="2018-03" db="EMBL/GenBank/DDBJ databases">
        <title>Cross-interface Injection: A General Nanoliter Liquid Handling Method Applied to Single Cells Genome Amplification Automated Nanoliter Liquid Handling Applied to Single Cell Multiple Displacement Amplification.</title>
        <authorList>
            <person name="Yun J."/>
            <person name="Xu P."/>
            <person name="Xu J."/>
            <person name="Dai X."/>
            <person name="Wang Y."/>
            <person name="Zheng X."/>
            <person name="Cao C."/>
            <person name="Yi Q."/>
            <person name="Zhu Y."/>
            <person name="Wang L."/>
            <person name="Dong Z."/>
            <person name="Huang Y."/>
            <person name="Huang L."/>
            <person name="Du W."/>
        </authorList>
    </citation>
    <scope>NUCLEOTIDE SEQUENCE [LARGE SCALE GENOMIC DNA]</scope>
    <source>
        <strain evidence="1 2">Z-D1-2</strain>
    </source>
</reference>
<dbReference type="AlphaFoldDB" id="A0A2T4DKU3"/>
<sequence length="82" mass="9547">MMESNEVEQLFQEKGFQRRAKLINSDDLEFEITETDSEKIRDTIGALNHNFKGKKKIRVKSVFDLSGRANPHSRQFKSISVF</sequence>
<dbReference type="EMBL" id="PYVU01000131">
    <property type="protein sequence ID" value="PTB94433.1"/>
    <property type="molecule type" value="Genomic_DNA"/>
</dbReference>
<evidence type="ECO:0000313" key="2">
    <source>
        <dbReference type="Proteomes" id="UP000240608"/>
    </source>
</evidence>
<dbReference type="Proteomes" id="UP000240608">
    <property type="component" value="Unassembled WGS sequence"/>
</dbReference>
<comment type="caution">
    <text evidence="1">The sequence shown here is derived from an EMBL/GenBank/DDBJ whole genome shotgun (WGS) entry which is preliminary data.</text>
</comment>
<gene>
    <name evidence="1" type="ORF">C9994_12150</name>
</gene>
<evidence type="ECO:0000313" key="1">
    <source>
        <dbReference type="EMBL" id="PTB94433.1"/>
    </source>
</evidence>